<accession>A0A8H9LMT7</accession>
<reference evidence="3" key="2">
    <citation type="submission" date="2020-09" db="EMBL/GenBank/DDBJ databases">
        <authorList>
            <person name="Sun Q."/>
            <person name="Ohkuma M."/>
        </authorList>
    </citation>
    <scope>NUCLEOTIDE SEQUENCE</scope>
    <source>
        <strain evidence="3">JCM 4434</strain>
    </source>
</reference>
<comment type="caution">
    <text evidence="3">The sequence shown here is derived from an EMBL/GenBank/DDBJ whole genome shotgun (WGS) entry which is preliminary data.</text>
</comment>
<dbReference type="EMBL" id="BMUB01000001">
    <property type="protein sequence ID" value="GGU54759.1"/>
    <property type="molecule type" value="Genomic_DNA"/>
</dbReference>
<proteinExistence type="predicted"/>
<name>A0A8H9LMT7_KITAU</name>
<feature type="domain" description="UspA" evidence="2">
    <location>
        <begin position="26"/>
        <end position="155"/>
    </location>
</feature>
<evidence type="ECO:0000313" key="3">
    <source>
        <dbReference type="EMBL" id="GGU54759.1"/>
    </source>
</evidence>
<feature type="region of interest" description="Disordered" evidence="1">
    <location>
        <begin position="1"/>
        <end position="21"/>
    </location>
</feature>
<evidence type="ECO:0000256" key="1">
    <source>
        <dbReference type="SAM" id="MobiDB-lite"/>
    </source>
</evidence>
<dbReference type="InterPro" id="IPR006016">
    <property type="entry name" value="UspA"/>
</dbReference>
<dbReference type="InterPro" id="IPR014729">
    <property type="entry name" value="Rossmann-like_a/b/a_fold"/>
</dbReference>
<dbReference type="Proteomes" id="UP000610124">
    <property type="component" value="Unassembled WGS sequence"/>
</dbReference>
<evidence type="ECO:0000313" key="4">
    <source>
        <dbReference type="Proteomes" id="UP000610124"/>
    </source>
</evidence>
<dbReference type="SUPFAM" id="SSF52402">
    <property type="entry name" value="Adenine nucleotide alpha hydrolases-like"/>
    <property type="match status" value="1"/>
</dbReference>
<organism evidence="3 4">
    <name type="scientific">Kitasatospora aureofaciens</name>
    <name type="common">Streptomyces aureofaciens</name>
    <dbReference type="NCBI Taxonomy" id="1894"/>
    <lineage>
        <taxon>Bacteria</taxon>
        <taxon>Bacillati</taxon>
        <taxon>Actinomycetota</taxon>
        <taxon>Actinomycetes</taxon>
        <taxon>Kitasatosporales</taxon>
        <taxon>Streptomycetaceae</taxon>
        <taxon>Kitasatospora</taxon>
    </lineage>
</organism>
<dbReference type="GeneID" id="97483313"/>
<sequence length="181" mass="18730">MTGTTTATTTGNTSGNTSGSASGAARVIVGLSGSLSSLAALYHSVGEAARHGAVLVPVAAWTVGDRDGLRPRSELEHAARRRLDVAFGQAYGGYPSGLVIRPLVVNSEPGPALVAAVTGPEDLLVLGAPTRRRFDRLRGTSVARYCRHRAGCRVVEVSPSALLTRLELPARTGAPLPLLAR</sequence>
<dbReference type="Gene3D" id="3.40.50.620">
    <property type="entry name" value="HUPs"/>
    <property type="match status" value="1"/>
</dbReference>
<protein>
    <recommendedName>
        <fullName evidence="2">UspA domain-containing protein</fullName>
    </recommendedName>
</protein>
<gene>
    <name evidence="3" type="ORF">GCM10010502_01120</name>
</gene>
<dbReference type="CDD" id="cd00293">
    <property type="entry name" value="USP-like"/>
    <property type="match status" value="1"/>
</dbReference>
<dbReference type="Pfam" id="PF00582">
    <property type="entry name" value="Usp"/>
    <property type="match status" value="1"/>
</dbReference>
<dbReference type="AlphaFoldDB" id="A0A8H9LMT7"/>
<evidence type="ECO:0000259" key="2">
    <source>
        <dbReference type="Pfam" id="PF00582"/>
    </source>
</evidence>
<dbReference type="RefSeq" id="WP_157846528.1">
    <property type="nucleotide sequence ID" value="NZ_BMUB01000001.1"/>
</dbReference>
<reference evidence="3" key="1">
    <citation type="journal article" date="2014" name="Int. J. Syst. Evol. Microbiol.">
        <title>Complete genome sequence of Corynebacterium casei LMG S-19264T (=DSM 44701T), isolated from a smear-ripened cheese.</title>
        <authorList>
            <consortium name="US DOE Joint Genome Institute (JGI-PGF)"/>
            <person name="Walter F."/>
            <person name="Albersmeier A."/>
            <person name="Kalinowski J."/>
            <person name="Ruckert C."/>
        </authorList>
    </citation>
    <scope>NUCLEOTIDE SEQUENCE</scope>
    <source>
        <strain evidence="3">JCM 4434</strain>
    </source>
</reference>